<dbReference type="Ensembl" id="ENSGWIT00000016763.1">
    <property type="protein sequence ID" value="ENSGWIP00000015168.1"/>
    <property type="gene ID" value="ENSGWIG00000008523.1"/>
</dbReference>
<feature type="region of interest" description="Disordered" evidence="1">
    <location>
        <begin position="193"/>
        <end position="233"/>
    </location>
</feature>
<sequence>MFPWSAVFSLEPKVPGQRTAEELVTNTLMLELGAMVKRTERIRLERVTEGRRRSSSSIADYSWLAITPTLQPYEITPNDLLELQDLCAKIPPAQCDLFTSLCCRFRRLVSQMEPDVHEVPQLFRSVLRDTVDQMIEDIDGNKVIRIQPDTVMEKTQRSKSLSFVSFRSKFRTGNFFNKGSLMRGSRGNLQQQVEWSDDEEDGEGVEEAIKNRARKTRSRSMPEITPIEQSAQR</sequence>
<evidence type="ECO:0000313" key="2">
    <source>
        <dbReference type="Ensembl" id="ENSGWIP00000015168.1"/>
    </source>
</evidence>
<keyword evidence="3" id="KW-1185">Reference proteome</keyword>
<dbReference type="InterPro" id="IPR028092">
    <property type="entry name" value="RD3"/>
</dbReference>
<reference evidence="2" key="2">
    <citation type="submission" date="2025-08" db="UniProtKB">
        <authorList>
            <consortium name="Ensembl"/>
        </authorList>
    </citation>
    <scope>IDENTIFICATION</scope>
</reference>
<reference evidence="2" key="3">
    <citation type="submission" date="2025-09" db="UniProtKB">
        <authorList>
            <consortium name="Ensembl"/>
        </authorList>
    </citation>
    <scope>IDENTIFICATION</scope>
</reference>
<reference evidence="2" key="1">
    <citation type="submission" date="2020-06" db="EMBL/GenBank/DDBJ databases">
        <authorList>
            <consortium name="Wellcome Sanger Institute Data Sharing"/>
        </authorList>
    </citation>
    <scope>NUCLEOTIDE SEQUENCE [LARGE SCALE GENOMIC DNA]</scope>
</reference>
<proteinExistence type="predicted"/>
<dbReference type="PANTHER" id="PTHR28489">
    <property type="entry name" value="RENTINAL DEGENERATION 3-LIKE"/>
    <property type="match status" value="1"/>
</dbReference>
<dbReference type="PANTHER" id="PTHR28489:SF4">
    <property type="entry name" value="PROTEIN RD3-LIKE"/>
    <property type="match status" value="1"/>
</dbReference>
<dbReference type="Pfam" id="PF14473">
    <property type="entry name" value="RD3"/>
    <property type="match status" value="1"/>
</dbReference>
<dbReference type="Proteomes" id="UP000694680">
    <property type="component" value="Chromosome 10"/>
</dbReference>
<protein>
    <submittedName>
        <fullName evidence="2">Zgc:162144</fullName>
    </submittedName>
</protein>
<evidence type="ECO:0000313" key="3">
    <source>
        <dbReference type="Proteomes" id="UP000694680"/>
    </source>
</evidence>
<organism evidence="2 3">
    <name type="scientific">Gouania willdenowi</name>
    <name type="common">Blunt-snouted clingfish</name>
    <name type="synonym">Lepadogaster willdenowi</name>
    <dbReference type="NCBI Taxonomy" id="441366"/>
    <lineage>
        <taxon>Eukaryota</taxon>
        <taxon>Metazoa</taxon>
        <taxon>Chordata</taxon>
        <taxon>Craniata</taxon>
        <taxon>Vertebrata</taxon>
        <taxon>Euteleostomi</taxon>
        <taxon>Actinopterygii</taxon>
        <taxon>Neopterygii</taxon>
        <taxon>Teleostei</taxon>
        <taxon>Neoteleostei</taxon>
        <taxon>Acanthomorphata</taxon>
        <taxon>Ovalentaria</taxon>
        <taxon>Blenniimorphae</taxon>
        <taxon>Blenniiformes</taxon>
        <taxon>Gobiesocoidei</taxon>
        <taxon>Gobiesocidae</taxon>
        <taxon>Gobiesocinae</taxon>
        <taxon>Gouania</taxon>
    </lineage>
</organism>
<accession>A0A8C5EBT8</accession>
<feature type="compositionally biased region" description="Acidic residues" evidence="1">
    <location>
        <begin position="195"/>
        <end position="206"/>
    </location>
</feature>
<name>A0A8C5EBT8_GOUWI</name>
<evidence type="ECO:0000256" key="1">
    <source>
        <dbReference type="SAM" id="MobiDB-lite"/>
    </source>
</evidence>
<dbReference type="AlphaFoldDB" id="A0A8C5EBT8"/>